<feature type="domain" description="FAD synthetase" evidence="12">
    <location>
        <begin position="12"/>
        <end position="155"/>
    </location>
</feature>
<evidence type="ECO:0000256" key="10">
    <source>
        <dbReference type="ARBA" id="ARBA00022840"/>
    </source>
</evidence>
<dbReference type="Gene3D" id="3.40.50.620">
    <property type="entry name" value="HUPs"/>
    <property type="match status" value="1"/>
</dbReference>
<evidence type="ECO:0000313" key="16">
    <source>
        <dbReference type="Proteomes" id="UP000680670"/>
    </source>
</evidence>
<dbReference type="EMBL" id="BORJ01000002">
    <property type="protein sequence ID" value="GIN95451.1"/>
    <property type="molecule type" value="Genomic_DNA"/>
</dbReference>
<comment type="similarity">
    <text evidence="2">Belongs to the RibF family.</text>
</comment>
<dbReference type="GO" id="GO:0006747">
    <property type="term" value="P:FAD biosynthetic process"/>
    <property type="evidence" value="ECO:0007669"/>
    <property type="project" value="UniProtKB-UniPathway"/>
</dbReference>
<reference evidence="13 16" key="2">
    <citation type="submission" date="2021-03" db="EMBL/GenBank/DDBJ databases">
        <title>Antimicrobial resistance genes in bacteria isolated from Japanese honey, and their potential for conferring macrolide and lincosamide resistance in the American foulbrood pathogen Paenibacillus larvae.</title>
        <authorList>
            <person name="Okamoto M."/>
            <person name="Kumagai M."/>
            <person name="Kanamori H."/>
            <person name="Takamatsu D."/>
        </authorList>
    </citation>
    <scope>NUCLEOTIDE SEQUENCE [LARGE SCALE GENOMIC DNA]</scope>
    <source>
        <strain evidence="13 16">J6TS1</strain>
    </source>
</reference>
<dbReference type="GO" id="GO:0008531">
    <property type="term" value="F:riboflavin kinase activity"/>
    <property type="evidence" value="ECO:0007669"/>
    <property type="project" value="TreeGrafter"/>
</dbReference>
<keyword evidence="8" id="KW-0547">Nucleotide-binding</keyword>
<keyword evidence="7" id="KW-0548">Nucleotidyltransferase</keyword>
<evidence type="ECO:0000256" key="4">
    <source>
        <dbReference type="ARBA" id="ARBA00022630"/>
    </source>
</evidence>
<keyword evidence="4" id="KW-0285">Flavoprotein</keyword>
<dbReference type="GO" id="GO:0009398">
    <property type="term" value="P:FMN biosynthetic process"/>
    <property type="evidence" value="ECO:0007669"/>
    <property type="project" value="TreeGrafter"/>
</dbReference>
<evidence type="ECO:0000256" key="3">
    <source>
        <dbReference type="ARBA" id="ARBA00012393"/>
    </source>
</evidence>
<dbReference type="Proteomes" id="UP000287296">
    <property type="component" value="Unassembled WGS sequence"/>
</dbReference>
<gene>
    <name evidence="14" type="ORF">D5F11_023370</name>
    <name evidence="13" type="ORF">J6TS1_13210</name>
</gene>
<evidence type="ECO:0000256" key="5">
    <source>
        <dbReference type="ARBA" id="ARBA00022643"/>
    </source>
</evidence>
<evidence type="ECO:0000256" key="7">
    <source>
        <dbReference type="ARBA" id="ARBA00022695"/>
    </source>
</evidence>
<dbReference type="RefSeq" id="WP_120119490.1">
    <property type="nucleotide sequence ID" value="NZ_BORJ01000002.1"/>
</dbReference>
<dbReference type="CDD" id="cd02064">
    <property type="entry name" value="FAD_synthetase_N"/>
    <property type="match status" value="1"/>
</dbReference>
<evidence type="ECO:0000256" key="11">
    <source>
        <dbReference type="ARBA" id="ARBA00049494"/>
    </source>
</evidence>
<dbReference type="Pfam" id="PF06574">
    <property type="entry name" value="FAD_syn"/>
    <property type="match status" value="1"/>
</dbReference>
<dbReference type="Proteomes" id="UP000680670">
    <property type="component" value="Unassembled WGS sequence"/>
</dbReference>
<reference evidence="14 15" key="1">
    <citation type="submission" date="2018-12" db="EMBL/GenBank/DDBJ databases">
        <authorList>
            <person name="Sun L."/>
            <person name="Chen Z."/>
        </authorList>
    </citation>
    <scope>NUCLEOTIDE SEQUENCE [LARGE SCALE GENOMIC DNA]</scope>
    <source>
        <strain evidence="14 15">LMG 29736</strain>
    </source>
</reference>
<evidence type="ECO:0000256" key="9">
    <source>
        <dbReference type="ARBA" id="ARBA00022827"/>
    </source>
</evidence>
<accession>A0A429X234</accession>
<evidence type="ECO:0000256" key="1">
    <source>
        <dbReference type="ARBA" id="ARBA00004726"/>
    </source>
</evidence>
<comment type="catalytic activity">
    <reaction evidence="11">
        <text>FMN + ATP + H(+) = FAD + diphosphate</text>
        <dbReference type="Rhea" id="RHEA:17237"/>
        <dbReference type="ChEBI" id="CHEBI:15378"/>
        <dbReference type="ChEBI" id="CHEBI:30616"/>
        <dbReference type="ChEBI" id="CHEBI:33019"/>
        <dbReference type="ChEBI" id="CHEBI:57692"/>
        <dbReference type="ChEBI" id="CHEBI:58210"/>
        <dbReference type="EC" id="2.7.7.2"/>
    </reaction>
</comment>
<evidence type="ECO:0000313" key="13">
    <source>
        <dbReference type="EMBL" id="GIN95451.1"/>
    </source>
</evidence>
<evidence type="ECO:0000256" key="8">
    <source>
        <dbReference type="ARBA" id="ARBA00022741"/>
    </source>
</evidence>
<dbReference type="InterPro" id="IPR023468">
    <property type="entry name" value="Riboflavin_kinase"/>
</dbReference>
<evidence type="ECO:0000313" key="15">
    <source>
        <dbReference type="Proteomes" id="UP000287296"/>
    </source>
</evidence>
<dbReference type="GO" id="GO:0003919">
    <property type="term" value="F:FMN adenylyltransferase activity"/>
    <property type="evidence" value="ECO:0007669"/>
    <property type="project" value="UniProtKB-EC"/>
</dbReference>
<keyword evidence="16" id="KW-1185">Reference proteome</keyword>
<protein>
    <recommendedName>
        <fullName evidence="3">FAD synthase</fullName>
        <ecNumber evidence="3">2.7.7.2</ecNumber>
    </recommendedName>
</protein>
<dbReference type="InterPro" id="IPR014729">
    <property type="entry name" value="Rossmann-like_a/b/a_fold"/>
</dbReference>
<dbReference type="EC" id="2.7.7.2" evidence="3"/>
<evidence type="ECO:0000313" key="14">
    <source>
        <dbReference type="EMBL" id="RST57275.1"/>
    </source>
</evidence>
<evidence type="ECO:0000259" key="12">
    <source>
        <dbReference type="Pfam" id="PF06574"/>
    </source>
</evidence>
<evidence type="ECO:0000256" key="6">
    <source>
        <dbReference type="ARBA" id="ARBA00022679"/>
    </source>
</evidence>
<organism evidence="14 15">
    <name type="scientific">Siminovitchia terrae</name>
    <name type="common">Bacillus terrae</name>
    <dbReference type="NCBI Taxonomy" id="1914933"/>
    <lineage>
        <taxon>Bacteria</taxon>
        <taxon>Bacillati</taxon>
        <taxon>Bacillota</taxon>
        <taxon>Bacilli</taxon>
        <taxon>Bacillales</taxon>
        <taxon>Bacillaceae</taxon>
        <taxon>Siminovitchia</taxon>
    </lineage>
</organism>
<name>A0A429X234_SIMTE</name>
<keyword evidence="10" id="KW-0067">ATP-binding</keyword>
<dbReference type="PANTHER" id="PTHR22749:SF6">
    <property type="entry name" value="RIBOFLAVIN KINASE"/>
    <property type="match status" value="1"/>
</dbReference>
<dbReference type="PANTHER" id="PTHR22749">
    <property type="entry name" value="RIBOFLAVIN KINASE/FMN ADENYLYLTRANSFERASE"/>
    <property type="match status" value="1"/>
</dbReference>
<comment type="caution">
    <text evidence="14">The sequence shown here is derived from an EMBL/GenBank/DDBJ whole genome shotgun (WGS) entry which is preliminary data.</text>
</comment>
<sequence>MRVHEPESLILSGSVVAIGAFDGVHCGHQTVIREMVKNSHSKRVSSVVYTFDPPPRAYFQGAQILTNPNEKLKLLKDLGVDHVVLAKFDEHYLQRTPDDFINELSMMNPRSITVGDDFRFGHKRGGDVSLLKKHFLVNPIRPICCANGERISSTRIRELILQGKQDQALPLLGWG</sequence>
<keyword evidence="6" id="KW-0808">Transferase</keyword>
<comment type="pathway">
    <text evidence="1">Cofactor biosynthesis; FAD biosynthesis; FAD from FMN: step 1/1.</text>
</comment>
<proteinExistence type="inferred from homology"/>
<dbReference type="AlphaFoldDB" id="A0A429X234"/>
<dbReference type="EMBL" id="QYTW02000037">
    <property type="protein sequence ID" value="RST57275.1"/>
    <property type="molecule type" value="Genomic_DNA"/>
</dbReference>
<keyword evidence="9" id="KW-0274">FAD</keyword>
<dbReference type="InterPro" id="IPR015864">
    <property type="entry name" value="FAD_synthase"/>
</dbReference>
<evidence type="ECO:0000256" key="2">
    <source>
        <dbReference type="ARBA" id="ARBA00010214"/>
    </source>
</evidence>
<keyword evidence="5" id="KW-0288">FMN</keyword>
<dbReference type="SUPFAM" id="SSF52374">
    <property type="entry name" value="Nucleotidylyl transferase"/>
    <property type="match status" value="1"/>
</dbReference>
<dbReference type="UniPathway" id="UPA00277">
    <property type="reaction ID" value="UER00407"/>
</dbReference>
<dbReference type="GO" id="GO:0005524">
    <property type="term" value="F:ATP binding"/>
    <property type="evidence" value="ECO:0007669"/>
    <property type="project" value="UniProtKB-KW"/>
</dbReference>
<dbReference type="OrthoDB" id="9803667at2"/>
<dbReference type="GO" id="GO:0009231">
    <property type="term" value="P:riboflavin biosynthetic process"/>
    <property type="evidence" value="ECO:0007669"/>
    <property type="project" value="InterPro"/>
</dbReference>